<evidence type="ECO:0008006" key="3">
    <source>
        <dbReference type="Google" id="ProtNLM"/>
    </source>
</evidence>
<reference evidence="1 2" key="1">
    <citation type="submission" date="2020-04" db="EMBL/GenBank/DDBJ databases">
        <title>MicrobeNet Type strains.</title>
        <authorList>
            <person name="Nicholson A.C."/>
        </authorList>
    </citation>
    <scope>NUCLEOTIDE SEQUENCE [LARGE SCALE GENOMIC DNA]</scope>
    <source>
        <strain evidence="1 2">DSM 44956</strain>
    </source>
</reference>
<dbReference type="RefSeq" id="WP_062969281.1">
    <property type="nucleotide sequence ID" value="NZ_JAAXOS010000010.1"/>
</dbReference>
<keyword evidence="2" id="KW-1185">Reference proteome</keyword>
<proteinExistence type="predicted"/>
<comment type="caution">
    <text evidence="1">The sequence shown here is derived from an EMBL/GenBank/DDBJ whole genome shotgun (WGS) entry which is preliminary data.</text>
</comment>
<dbReference type="EMBL" id="JAAXOS010000010">
    <property type="protein sequence ID" value="NKY28683.1"/>
    <property type="molecule type" value="Genomic_DNA"/>
</dbReference>
<protein>
    <recommendedName>
        <fullName evidence="3">Ferredoxin</fullName>
    </recommendedName>
</protein>
<accession>A0A7X6L6E8</accession>
<gene>
    <name evidence="1" type="ORF">HGB38_21045</name>
</gene>
<name>A0A7X6L6E8_9NOCA</name>
<sequence length="75" mass="7786">MEPVTCRTCATCVLVEKFSPQHTSVQWTASAVAACAEFTGADSARVRTCAALRDSVEAAVAGGRIEVGTRDGDVP</sequence>
<evidence type="ECO:0000313" key="1">
    <source>
        <dbReference type="EMBL" id="NKY28683.1"/>
    </source>
</evidence>
<dbReference type="Proteomes" id="UP000540698">
    <property type="component" value="Unassembled WGS sequence"/>
</dbReference>
<evidence type="ECO:0000313" key="2">
    <source>
        <dbReference type="Proteomes" id="UP000540698"/>
    </source>
</evidence>
<dbReference type="PROSITE" id="PS51257">
    <property type="entry name" value="PROKAR_LIPOPROTEIN"/>
    <property type="match status" value="1"/>
</dbReference>
<dbReference type="AlphaFoldDB" id="A0A7X6L6E8"/>
<organism evidence="1 2">
    <name type="scientific">Nocardia gamkensis</name>
    <dbReference type="NCBI Taxonomy" id="352869"/>
    <lineage>
        <taxon>Bacteria</taxon>
        <taxon>Bacillati</taxon>
        <taxon>Actinomycetota</taxon>
        <taxon>Actinomycetes</taxon>
        <taxon>Mycobacteriales</taxon>
        <taxon>Nocardiaceae</taxon>
        <taxon>Nocardia</taxon>
    </lineage>
</organism>